<evidence type="ECO:0000313" key="3">
    <source>
        <dbReference type="EMBL" id="MBV7378338.1"/>
    </source>
</evidence>
<comment type="catalytic activity">
    <reaction evidence="1">
        <text>5,6-dimethylbenzimidazole + nicotinate beta-D-ribonucleotide = alpha-ribazole 5'-phosphate + nicotinate + H(+)</text>
        <dbReference type="Rhea" id="RHEA:11196"/>
        <dbReference type="ChEBI" id="CHEBI:15378"/>
        <dbReference type="ChEBI" id="CHEBI:15890"/>
        <dbReference type="ChEBI" id="CHEBI:32544"/>
        <dbReference type="ChEBI" id="CHEBI:57502"/>
        <dbReference type="ChEBI" id="CHEBI:57918"/>
        <dbReference type="EC" id="2.4.2.21"/>
    </reaction>
</comment>
<dbReference type="PANTHER" id="PTHR43463">
    <property type="entry name" value="NICOTINATE-NUCLEOTIDE--DIMETHYLBENZIMIDAZOLE PHOSPHORIBOSYLTRANSFERASE"/>
    <property type="match status" value="1"/>
</dbReference>
<dbReference type="InterPro" id="IPR017846">
    <property type="entry name" value="Nict_dMeBzImd_PRibTrfase_bact"/>
</dbReference>
<dbReference type="NCBIfam" id="NF000996">
    <property type="entry name" value="PRK00105.1"/>
    <property type="match status" value="1"/>
</dbReference>
<protein>
    <recommendedName>
        <fullName evidence="1 2">Nicotinate-nucleotide--dimethylbenzimidazole phosphoribosyltransferase</fullName>
        <shortName evidence="1">NN:DBI PRT</shortName>
        <ecNumber evidence="1 2">2.4.2.21</ecNumber>
    </recommendedName>
    <alternativeName>
        <fullName evidence="1">N(1)-alpha-phosphoribosyltransferase</fullName>
    </alternativeName>
</protein>
<keyword evidence="1 3" id="KW-0808">Transferase</keyword>
<organism evidence="3 4">
    <name type="scientific">Maritimibacter dapengensis</name>
    <dbReference type="NCBI Taxonomy" id="2836868"/>
    <lineage>
        <taxon>Bacteria</taxon>
        <taxon>Pseudomonadati</taxon>
        <taxon>Pseudomonadota</taxon>
        <taxon>Alphaproteobacteria</taxon>
        <taxon>Rhodobacterales</taxon>
        <taxon>Roseobacteraceae</taxon>
        <taxon>Maritimibacter</taxon>
    </lineage>
</organism>
<sequence length="339" mass="33958">MSDTPFTSATEFRSLLQDLPQPDQTALDGAAERNGQLTKPPGALGRLEDLAIWYAGWRGDARPALTAPQVVVFAGNHGVCAQGVSAFPAEVTVQMVANFKAGGAAINQLAHAFGARMDVHALDLDTPTADFTAGPAMSEAELVEALTVGWDAVDPSADLLVTGEMGIGNTTAAAAITLALFGGAAEDWVGRGTGVDDAGLANKARVLAAAMEANPSAKGDGLEALRCVGGREVAAMAGAMARARVLRIPVILDGFICTAAAAALDNVASGALDHAVAGHVSAEAAHGALLDKLGKSPLLSLGMRLGEGSGAALAIGVLKGALACHSGMSTFAEAGVSDG</sequence>
<proteinExistence type="inferred from homology"/>
<keyword evidence="1" id="KW-0169">Cobalamin biosynthesis</keyword>
<dbReference type="Proteomes" id="UP000756530">
    <property type="component" value="Unassembled WGS sequence"/>
</dbReference>
<comment type="caution">
    <text evidence="3">The sequence shown here is derived from an EMBL/GenBank/DDBJ whole genome shotgun (WGS) entry which is preliminary data.</text>
</comment>
<reference evidence="3 4" key="1">
    <citation type="submission" date="2021-05" db="EMBL/GenBank/DDBJ databases">
        <title>Culturable bacteria isolated from Daya Bay.</title>
        <authorList>
            <person name="Zheng W."/>
            <person name="Yu S."/>
            <person name="Huang Y."/>
        </authorList>
    </citation>
    <scope>NUCLEOTIDE SEQUENCE [LARGE SCALE GENOMIC DNA]</scope>
    <source>
        <strain evidence="3 4">DP4N28-5</strain>
    </source>
</reference>
<comment type="function">
    <text evidence="1">Catalyzes the synthesis of alpha-ribazole-5'-phosphate from nicotinate mononucleotide (NAMN) and 5,6-dimethylbenzimidazole (DMB).</text>
</comment>
<keyword evidence="1 3" id="KW-0328">Glycosyltransferase</keyword>
<name>A0ABS6SZD9_9RHOB</name>
<dbReference type="EC" id="2.4.2.21" evidence="1 2"/>
<dbReference type="InterPro" id="IPR003200">
    <property type="entry name" value="Nict_dMeBzImd_PRibTrfase"/>
</dbReference>
<evidence type="ECO:0000256" key="1">
    <source>
        <dbReference type="HAMAP-Rule" id="MF_00230"/>
    </source>
</evidence>
<evidence type="ECO:0000313" key="4">
    <source>
        <dbReference type="Proteomes" id="UP000756530"/>
    </source>
</evidence>
<evidence type="ECO:0000256" key="2">
    <source>
        <dbReference type="NCBIfam" id="TIGR03160"/>
    </source>
</evidence>
<dbReference type="NCBIfam" id="TIGR03160">
    <property type="entry name" value="cobT_DBIPRT"/>
    <property type="match status" value="1"/>
</dbReference>
<dbReference type="CDD" id="cd02439">
    <property type="entry name" value="DMB-PRT_CobT"/>
    <property type="match status" value="1"/>
</dbReference>
<dbReference type="EMBL" id="JAHUZE010000001">
    <property type="protein sequence ID" value="MBV7378338.1"/>
    <property type="molecule type" value="Genomic_DNA"/>
</dbReference>
<accession>A0ABS6SZD9</accession>
<dbReference type="PANTHER" id="PTHR43463:SF1">
    <property type="entry name" value="NICOTINATE-NUCLEOTIDE--DIMETHYLBENZIMIDAZOLE PHOSPHORIBOSYLTRANSFERASE"/>
    <property type="match status" value="1"/>
</dbReference>
<feature type="active site" description="Proton acceptor" evidence="1">
    <location>
        <position position="307"/>
    </location>
</feature>
<dbReference type="HAMAP" id="MF_00230">
    <property type="entry name" value="CobT"/>
    <property type="match status" value="1"/>
</dbReference>
<comment type="pathway">
    <text evidence="1">Nucleoside biosynthesis; alpha-ribazole biosynthesis; alpha-ribazole from 5,6-dimethylbenzimidazole: step 1/2.</text>
</comment>
<comment type="similarity">
    <text evidence="1">Belongs to the CobT family.</text>
</comment>
<dbReference type="GO" id="GO:0008939">
    <property type="term" value="F:nicotinate-nucleotide-dimethylbenzimidazole phosphoribosyltransferase activity"/>
    <property type="evidence" value="ECO:0007669"/>
    <property type="project" value="UniProtKB-EC"/>
</dbReference>
<dbReference type="RefSeq" id="WP_218391300.1">
    <property type="nucleotide sequence ID" value="NZ_JAHUZE010000001.1"/>
</dbReference>
<dbReference type="Pfam" id="PF02277">
    <property type="entry name" value="DBI_PRT"/>
    <property type="match status" value="1"/>
</dbReference>
<keyword evidence="4" id="KW-1185">Reference proteome</keyword>
<gene>
    <name evidence="1 3" type="primary">cobT</name>
    <name evidence="3" type="ORF">KJP28_05335</name>
</gene>